<feature type="compositionally biased region" description="Gly residues" evidence="1">
    <location>
        <begin position="34"/>
        <end position="43"/>
    </location>
</feature>
<evidence type="ECO:0000256" key="1">
    <source>
        <dbReference type="SAM" id="MobiDB-lite"/>
    </source>
</evidence>
<evidence type="ECO:0000256" key="2">
    <source>
        <dbReference type="SAM" id="Phobius"/>
    </source>
</evidence>
<keyword evidence="2" id="KW-0472">Membrane</keyword>
<feature type="transmembrane region" description="Helical" evidence="2">
    <location>
        <begin position="131"/>
        <end position="151"/>
    </location>
</feature>
<evidence type="ECO:0000313" key="4">
    <source>
        <dbReference type="Proteomes" id="UP001500393"/>
    </source>
</evidence>
<dbReference type="EMBL" id="BAAAOS010000006">
    <property type="protein sequence ID" value="GAA1553932.1"/>
    <property type="molecule type" value="Genomic_DNA"/>
</dbReference>
<gene>
    <name evidence="3" type="ORF">GCM10009789_04240</name>
</gene>
<keyword evidence="2" id="KW-0812">Transmembrane</keyword>
<dbReference type="InterPro" id="IPR036259">
    <property type="entry name" value="MFS_trans_sf"/>
</dbReference>
<feature type="region of interest" description="Disordered" evidence="1">
    <location>
        <begin position="1"/>
        <end position="56"/>
    </location>
</feature>
<dbReference type="Proteomes" id="UP001500393">
    <property type="component" value="Unassembled WGS sequence"/>
</dbReference>
<comment type="caution">
    <text evidence="3">The sequence shown here is derived from an EMBL/GenBank/DDBJ whole genome shotgun (WGS) entry which is preliminary data.</text>
</comment>
<protein>
    <submittedName>
        <fullName evidence="3">Uncharacterized protein</fullName>
    </submittedName>
</protein>
<organism evidence="3 4">
    <name type="scientific">Kribbella sancticallisti</name>
    <dbReference type="NCBI Taxonomy" id="460087"/>
    <lineage>
        <taxon>Bacteria</taxon>
        <taxon>Bacillati</taxon>
        <taxon>Actinomycetota</taxon>
        <taxon>Actinomycetes</taxon>
        <taxon>Propionibacteriales</taxon>
        <taxon>Kribbellaceae</taxon>
        <taxon>Kribbella</taxon>
    </lineage>
</organism>
<keyword evidence="4" id="KW-1185">Reference proteome</keyword>
<sequence>MSDQSGGPGPADDRPGPYQGAFGSSGRQPPPYGGQPGPYGGSFGQQPNPYSYGPDPVAPPKQVTIASAISFGLGGLCVLLGAFSVTSAGEQIAETLTGSKDSQALVVAVVLLCAVAYILPAVFLRKRRRWARIMLMVVAVFGITGGVTALPGSLLGLALHLTLLVLMLQQPTKLWFLGPRR</sequence>
<dbReference type="RefSeq" id="WP_344209117.1">
    <property type="nucleotide sequence ID" value="NZ_BAAAOS010000006.1"/>
</dbReference>
<feature type="transmembrane region" description="Helical" evidence="2">
    <location>
        <begin position="63"/>
        <end position="84"/>
    </location>
</feature>
<proteinExistence type="predicted"/>
<feature type="transmembrane region" description="Helical" evidence="2">
    <location>
        <begin position="104"/>
        <end position="124"/>
    </location>
</feature>
<evidence type="ECO:0000313" key="3">
    <source>
        <dbReference type="EMBL" id="GAA1553932.1"/>
    </source>
</evidence>
<accession>A0ABN2C795</accession>
<name>A0ABN2C795_9ACTN</name>
<keyword evidence="2" id="KW-1133">Transmembrane helix</keyword>
<reference evidence="3 4" key="1">
    <citation type="journal article" date="2019" name="Int. J. Syst. Evol. Microbiol.">
        <title>The Global Catalogue of Microorganisms (GCM) 10K type strain sequencing project: providing services to taxonomists for standard genome sequencing and annotation.</title>
        <authorList>
            <consortium name="The Broad Institute Genomics Platform"/>
            <consortium name="The Broad Institute Genome Sequencing Center for Infectious Disease"/>
            <person name="Wu L."/>
            <person name="Ma J."/>
        </authorList>
    </citation>
    <scope>NUCLEOTIDE SEQUENCE [LARGE SCALE GENOMIC DNA]</scope>
    <source>
        <strain evidence="3 4">JCM 14969</strain>
    </source>
</reference>
<dbReference type="SUPFAM" id="SSF103473">
    <property type="entry name" value="MFS general substrate transporter"/>
    <property type="match status" value="1"/>
</dbReference>